<evidence type="ECO:0000259" key="4">
    <source>
        <dbReference type="Pfam" id="PF18962"/>
    </source>
</evidence>
<dbReference type="PANTHER" id="PTHR44103">
    <property type="entry name" value="PROPROTEIN CONVERTASE P"/>
    <property type="match status" value="1"/>
</dbReference>
<feature type="chain" id="PRO_5016844693" evidence="2">
    <location>
        <begin position="20"/>
        <end position="537"/>
    </location>
</feature>
<dbReference type="NCBIfam" id="TIGR04183">
    <property type="entry name" value="Por_Secre_tail"/>
    <property type="match status" value="1"/>
</dbReference>
<evidence type="ECO:0000259" key="3">
    <source>
        <dbReference type="Pfam" id="PF07593"/>
    </source>
</evidence>
<keyword evidence="1 2" id="KW-0732">Signal</keyword>
<dbReference type="Pfam" id="PF18962">
    <property type="entry name" value="Por_Secre_tail"/>
    <property type="match status" value="1"/>
</dbReference>
<sequence>MKKLVYYAVLLCAPTLLVAQVSFTNQSGMIGNYPDSSEIATDMNNDGLDDYVRVSQNGIGIDYQQPNGTFNSVMHSMNIQNVPNWSVAVGDLDGNGYNDFVLGNGQRVSFVMANADGTAYTENTHPEFIFSQRSTMADIDNDGDLDAFVCHDIDLSHPYRNDGSGNMTLDQTLIQTIDLPGNYANIWVDYDNDGDQDLYMTKCRGGSSPGDPERDNAMYTNNGDGTFTENAADIGMKDNAQSWTTVFEDFDNDGDFDAFIVNHDFENRFMINDGTGNFTDIISTTGINPTDLGAWENQAVDFNNDGFVDIFSEMSKELYINNGDLTFTGQDLPFDEGAIGDMNNDGFLDVVNDGNLYINDGNSNNWVKFLLVGEESNLNGIGARISIYGDWGVQIREVRSGHGFSHMNSLTAHFGLGTATTIDQVVIEWPSGTVDVIDDVQPNEQLTFVEGDNVLSVPENAISTINVFPNPTADFLNFSQEGLQHSKIQIVDANGKLVLNTTISANGSVDVTSLSSGVYIAMLQVNKQFESFKFVKR</sequence>
<dbReference type="PANTHER" id="PTHR44103:SF1">
    <property type="entry name" value="PROPROTEIN CONVERTASE P"/>
    <property type="match status" value="1"/>
</dbReference>
<organism evidence="5 6">
    <name type="scientific">Marinirhabdus gelatinilytica</name>
    <dbReference type="NCBI Taxonomy" id="1703343"/>
    <lineage>
        <taxon>Bacteria</taxon>
        <taxon>Pseudomonadati</taxon>
        <taxon>Bacteroidota</taxon>
        <taxon>Flavobacteriia</taxon>
        <taxon>Flavobacteriales</taxon>
        <taxon>Flavobacteriaceae</taxon>
    </lineage>
</organism>
<feature type="domain" description="Secretion system C-terminal sorting" evidence="4">
    <location>
        <begin position="467"/>
        <end position="530"/>
    </location>
</feature>
<dbReference type="InterPro" id="IPR026444">
    <property type="entry name" value="Secre_tail"/>
</dbReference>
<dbReference type="InterPro" id="IPR013517">
    <property type="entry name" value="FG-GAP"/>
</dbReference>
<evidence type="ECO:0000256" key="2">
    <source>
        <dbReference type="SAM" id="SignalP"/>
    </source>
</evidence>
<dbReference type="InterPro" id="IPR011519">
    <property type="entry name" value="UnbV_ASPIC"/>
</dbReference>
<dbReference type="OrthoDB" id="9816120at2"/>
<dbReference type="InterPro" id="IPR028994">
    <property type="entry name" value="Integrin_alpha_N"/>
</dbReference>
<accession>A0A370Q7F1</accession>
<dbReference type="EMBL" id="QRAO01000005">
    <property type="protein sequence ID" value="RDK84284.1"/>
    <property type="molecule type" value="Genomic_DNA"/>
</dbReference>
<reference evidence="5 6" key="1">
    <citation type="submission" date="2018-07" db="EMBL/GenBank/DDBJ databases">
        <title>Genomic Encyclopedia of Type Strains, Phase IV (KMG-IV): sequencing the most valuable type-strain genomes for metagenomic binning, comparative biology and taxonomic classification.</title>
        <authorList>
            <person name="Goeker M."/>
        </authorList>
    </citation>
    <scope>NUCLEOTIDE SEQUENCE [LARGE SCALE GENOMIC DNA]</scope>
    <source>
        <strain evidence="5 6">DSM 101478</strain>
    </source>
</reference>
<evidence type="ECO:0000256" key="1">
    <source>
        <dbReference type="ARBA" id="ARBA00022729"/>
    </source>
</evidence>
<dbReference type="Pfam" id="PF13517">
    <property type="entry name" value="FG-GAP_3"/>
    <property type="match status" value="2"/>
</dbReference>
<proteinExistence type="predicted"/>
<evidence type="ECO:0000313" key="5">
    <source>
        <dbReference type="EMBL" id="RDK84284.1"/>
    </source>
</evidence>
<dbReference type="AlphaFoldDB" id="A0A370Q7F1"/>
<name>A0A370Q7F1_9FLAO</name>
<evidence type="ECO:0000313" key="6">
    <source>
        <dbReference type="Proteomes" id="UP000255317"/>
    </source>
</evidence>
<dbReference type="Gene3D" id="2.130.10.130">
    <property type="entry name" value="Integrin alpha, N-terminal"/>
    <property type="match status" value="1"/>
</dbReference>
<dbReference type="Proteomes" id="UP000255317">
    <property type="component" value="Unassembled WGS sequence"/>
</dbReference>
<keyword evidence="6" id="KW-1185">Reference proteome</keyword>
<protein>
    <submittedName>
        <fullName evidence="5">Putative secreted protein (Por secretion system target)</fullName>
    </submittedName>
</protein>
<dbReference type="SUPFAM" id="SSF69318">
    <property type="entry name" value="Integrin alpha N-terminal domain"/>
    <property type="match status" value="1"/>
</dbReference>
<gene>
    <name evidence="5" type="ORF">C8D94_105129</name>
</gene>
<feature type="signal peptide" evidence="2">
    <location>
        <begin position="1"/>
        <end position="19"/>
    </location>
</feature>
<feature type="domain" description="ASPIC/UnbV" evidence="3">
    <location>
        <begin position="380"/>
        <end position="447"/>
    </location>
</feature>
<dbReference type="Pfam" id="PF07593">
    <property type="entry name" value="UnbV_ASPIC"/>
    <property type="match status" value="1"/>
</dbReference>
<comment type="caution">
    <text evidence="5">The sequence shown here is derived from an EMBL/GenBank/DDBJ whole genome shotgun (WGS) entry which is preliminary data.</text>
</comment>
<dbReference type="RefSeq" id="WP_115124446.1">
    <property type="nucleotide sequence ID" value="NZ_QRAO01000005.1"/>
</dbReference>